<reference evidence="1 2" key="1">
    <citation type="submission" date="2015-09" db="EMBL/GenBank/DDBJ databases">
        <authorList>
            <consortium name="Pathogen Informatics"/>
        </authorList>
    </citation>
    <scope>NUCLEOTIDE SEQUENCE [LARGE SCALE GENOMIC DNA]</scope>
    <source>
        <strain evidence="1 2">2789STDY5834945</strain>
    </source>
</reference>
<dbReference type="RefSeq" id="WP_016266985.1">
    <property type="nucleotide sequence ID" value="NZ_CZBI01000012.1"/>
</dbReference>
<dbReference type="InterPro" id="IPR029044">
    <property type="entry name" value="Nucleotide-diphossugar_trans"/>
</dbReference>
<organism evidence="1 2">
    <name type="scientific">Bacteroides thetaiotaomicron</name>
    <dbReference type="NCBI Taxonomy" id="818"/>
    <lineage>
        <taxon>Bacteria</taxon>
        <taxon>Pseudomonadati</taxon>
        <taxon>Bacteroidota</taxon>
        <taxon>Bacteroidia</taxon>
        <taxon>Bacteroidales</taxon>
        <taxon>Bacteroidaceae</taxon>
        <taxon>Bacteroides</taxon>
    </lineage>
</organism>
<evidence type="ECO:0000313" key="1">
    <source>
        <dbReference type="EMBL" id="CUQ46273.1"/>
    </source>
</evidence>
<dbReference type="Proteomes" id="UP000095541">
    <property type="component" value="Unassembled WGS sequence"/>
</dbReference>
<dbReference type="Gene3D" id="3.90.550.10">
    <property type="entry name" value="Spore Coat Polysaccharide Biosynthesis Protein SpsA, Chain A"/>
    <property type="match status" value="1"/>
</dbReference>
<gene>
    <name evidence="1" type="ORF">ERS852557_04744</name>
</gene>
<proteinExistence type="predicted"/>
<dbReference type="EMBL" id="CZBI01000012">
    <property type="protein sequence ID" value="CUQ46273.1"/>
    <property type="molecule type" value="Genomic_DNA"/>
</dbReference>
<sequence length="267" mass="31523">MYDFVFIVLVYKNTLDLEEFFLSLNLLNTKVIVVDSFYDEVTSMAFENIALKYSASYLRVENRGYGYGNNMGVKYALAHYSFRYLIISNADIVVKQLDISDLNEGADSIIAPQIRNLRGKDQNPFIPFYVNGLNHLKYIAFKYNWHFIRILCFILYRFVRECYLAFIKIFRRNITRIYAAHGSFIIIPESVLIRLTPLFNEQMFLFVEEEHLAKLAHSKNISIIFNSRIKILHKEDGSVGGAIKNNYEITKKSFIEFYINWYKKHRF</sequence>
<dbReference type="SUPFAM" id="SSF53448">
    <property type="entry name" value="Nucleotide-diphospho-sugar transferases"/>
    <property type="match status" value="1"/>
</dbReference>
<evidence type="ECO:0008006" key="3">
    <source>
        <dbReference type="Google" id="ProtNLM"/>
    </source>
</evidence>
<evidence type="ECO:0000313" key="2">
    <source>
        <dbReference type="Proteomes" id="UP000095541"/>
    </source>
</evidence>
<accession>A0A174WG98</accession>
<name>A0A174WG98_BACT4</name>
<protein>
    <recommendedName>
        <fullName evidence="3">Glycosyltransferase family 2 protein</fullName>
    </recommendedName>
</protein>
<dbReference type="AlphaFoldDB" id="A0A174WG98"/>